<sequence>MGTGGTPSERTSLSLGSGAFQVYDESISDRLSDLLSHYFDHPRMYCFAQDWRGIQFFILDKLTQNKPETMVYIYDPARGIAEELLPYGLLLLRIADGTILNGCALDRFAFWLQQAGLSSLDVGQCITPRVFVFLGGNEEDYDTDPRSAIRPALRVCILEDEKEAER</sequence>
<comment type="caution">
    <text evidence="1">The sequence shown here is derived from an EMBL/GenBank/DDBJ whole genome shotgun (WGS) entry which is preliminary data.</text>
</comment>
<dbReference type="Proteomes" id="UP000627573">
    <property type="component" value="Unassembled WGS sequence"/>
</dbReference>
<evidence type="ECO:0000313" key="1">
    <source>
        <dbReference type="EMBL" id="MBH5144345.1"/>
    </source>
</evidence>
<name>A0A8I1D5L9_RHOER</name>
<accession>A0A8I1D5L9</accession>
<dbReference type="EMBL" id="JAECSB010000060">
    <property type="protein sequence ID" value="MBH5144345.1"/>
    <property type="molecule type" value="Genomic_DNA"/>
</dbReference>
<reference evidence="1 2" key="1">
    <citation type="submission" date="2020-12" db="EMBL/GenBank/DDBJ databases">
        <title>Draft genome sequence of furan degrading bacterial strain FUR100.</title>
        <authorList>
            <person name="Woiski C."/>
        </authorList>
    </citation>
    <scope>NUCLEOTIDE SEQUENCE [LARGE SCALE GENOMIC DNA]</scope>
    <source>
        <strain evidence="1 2">FUR100</strain>
    </source>
</reference>
<organism evidence="1 2">
    <name type="scientific">Rhodococcus erythropolis</name>
    <name type="common">Arthrobacter picolinophilus</name>
    <dbReference type="NCBI Taxonomy" id="1833"/>
    <lineage>
        <taxon>Bacteria</taxon>
        <taxon>Bacillati</taxon>
        <taxon>Actinomycetota</taxon>
        <taxon>Actinomycetes</taxon>
        <taxon>Mycobacteriales</taxon>
        <taxon>Nocardiaceae</taxon>
        <taxon>Rhodococcus</taxon>
        <taxon>Rhodococcus erythropolis group</taxon>
    </lineage>
</organism>
<dbReference type="AlphaFoldDB" id="A0A8I1D5L9"/>
<dbReference type="RefSeq" id="WP_197941308.1">
    <property type="nucleotide sequence ID" value="NZ_JAECSB010000060.1"/>
</dbReference>
<protein>
    <submittedName>
        <fullName evidence="1">Uncharacterized protein</fullName>
    </submittedName>
</protein>
<keyword evidence="2" id="KW-1185">Reference proteome</keyword>
<gene>
    <name evidence="1" type="ORF">I3517_17160</name>
</gene>
<evidence type="ECO:0000313" key="2">
    <source>
        <dbReference type="Proteomes" id="UP000627573"/>
    </source>
</evidence>
<proteinExistence type="predicted"/>